<organism evidence="1 2">
    <name type="scientific">Oceaniferula marina</name>
    <dbReference type="NCBI Taxonomy" id="2748318"/>
    <lineage>
        <taxon>Bacteria</taxon>
        <taxon>Pseudomonadati</taxon>
        <taxon>Verrucomicrobiota</taxon>
        <taxon>Verrucomicrobiia</taxon>
        <taxon>Verrucomicrobiales</taxon>
        <taxon>Verrucomicrobiaceae</taxon>
        <taxon>Oceaniferula</taxon>
    </lineage>
</organism>
<accession>A0A851GKX4</accession>
<name>A0A851GKX4_9BACT</name>
<gene>
    <name evidence="1" type="ORF">HW115_18940</name>
</gene>
<dbReference type="RefSeq" id="WP_178935072.1">
    <property type="nucleotide sequence ID" value="NZ_JACBAZ010000023.1"/>
</dbReference>
<sequence>MAGELYVSQKNTMKLIATAVIILLLSGVMNAAEEKEIVLKDGSLVGMHKKYSPASFDLRGLSLTIKDKKLVFPMGLRSLLMYQPDGDPFGEPSDAEWKPYPYTYKFYVLPEELYSKDELPPSILIIIRSTKKHAHYSLLIDMETLEFIRADLVVRDFGRVPIDLDGVPDKPRKKSG</sequence>
<protein>
    <submittedName>
        <fullName evidence="1">Uncharacterized protein</fullName>
    </submittedName>
</protein>
<dbReference type="Proteomes" id="UP000557872">
    <property type="component" value="Unassembled WGS sequence"/>
</dbReference>
<reference evidence="1 2" key="1">
    <citation type="submission" date="2020-07" db="EMBL/GenBank/DDBJ databases">
        <title>Roseicoccus Jingziensis gen. nov., sp. nov., isolated from coastal seawater.</title>
        <authorList>
            <person name="Feng X."/>
        </authorList>
    </citation>
    <scope>NUCLEOTIDE SEQUENCE [LARGE SCALE GENOMIC DNA]</scope>
    <source>
        <strain evidence="1 2">N1E253</strain>
    </source>
</reference>
<dbReference type="EMBL" id="JACBAZ010000023">
    <property type="protein sequence ID" value="NWK57702.1"/>
    <property type="molecule type" value="Genomic_DNA"/>
</dbReference>
<proteinExistence type="predicted"/>
<dbReference type="AlphaFoldDB" id="A0A851GKX4"/>
<evidence type="ECO:0000313" key="1">
    <source>
        <dbReference type="EMBL" id="NWK57702.1"/>
    </source>
</evidence>
<evidence type="ECO:0000313" key="2">
    <source>
        <dbReference type="Proteomes" id="UP000557872"/>
    </source>
</evidence>
<comment type="caution">
    <text evidence="1">The sequence shown here is derived from an EMBL/GenBank/DDBJ whole genome shotgun (WGS) entry which is preliminary data.</text>
</comment>
<keyword evidence="2" id="KW-1185">Reference proteome</keyword>